<protein>
    <submittedName>
        <fullName evidence="3">Uncharacterized protein</fullName>
    </submittedName>
</protein>
<feature type="compositionally biased region" description="Basic and acidic residues" evidence="1">
    <location>
        <begin position="406"/>
        <end position="428"/>
    </location>
</feature>
<organism evidence="3 4">
    <name type="scientific">Gemmata obscuriglobus</name>
    <dbReference type="NCBI Taxonomy" id="114"/>
    <lineage>
        <taxon>Bacteria</taxon>
        <taxon>Pseudomonadati</taxon>
        <taxon>Planctomycetota</taxon>
        <taxon>Planctomycetia</taxon>
        <taxon>Gemmatales</taxon>
        <taxon>Gemmataceae</taxon>
        <taxon>Gemmata</taxon>
    </lineage>
</organism>
<feature type="transmembrane region" description="Helical" evidence="2">
    <location>
        <begin position="55"/>
        <end position="73"/>
    </location>
</feature>
<feature type="transmembrane region" description="Helical" evidence="2">
    <location>
        <begin position="30"/>
        <end position="48"/>
    </location>
</feature>
<proteinExistence type="predicted"/>
<dbReference type="KEGG" id="gog:C1280_01160"/>
<reference evidence="3 4" key="1">
    <citation type="submission" date="2018-01" db="EMBL/GenBank/DDBJ databases">
        <title>G. obscuriglobus.</title>
        <authorList>
            <person name="Franke J."/>
            <person name="Blomberg W."/>
            <person name="Selmecki A."/>
        </authorList>
    </citation>
    <scope>NUCLEOTIDE SEQUENCE [LARGE SCALE GENOMIC DNA]</scope>
    <source>
        <strain evidence="3 4">DSM 5831</strain>
    </source>
</reference>
<keyword evidence="2" id="KW-0812">Transmembrane</keyword>
<keyword evidence="2" id="KW-0472">Membrane</keyword>
<gene>
    <name evidence="3" type="ORF">C1280_01160</name>
</gene>
<dbReference type="Proteomes" id="UP000245802">
    <property type="component" value="Chromosome"/>
</dbReference>
<feature type="region of interest" description="Disordered" evidence="1">
    <location>
        <begin position="364"/>
        <end position="527"/>
    </location>
</feature>
<name>A0A2Z3GR44_9BACT</name>
<sequence>MPFAVALVGVGFVIVWQGFGLAGFGTDLHPARVGIALVPLFLCAMLVAQPDLGGAVRLIAAVVGLCAAGYAWWDVRPSGFKSAMALGEAVRTRDWYKQRFAIATAEEAEKSEGLRGVRPLLEQYPSLCKGMTAEYDRWGDAVADDIVSRYNALPRDDFKGAEALINPAKTLAAVRPVVGSRLDAARLAWRADAVRVRVNELSAARPGDWEAFNRSAFARRTLAEAVPDARDVLLRAETEWVNSSVELLVARALVPKAGGGTTREFLKRSDWEVLALKSLDPTTGRFLKARGRLFRAAHDSATREAFAHFEAGRYDRAFGVAVAHAVDWTGTAELLGEPERKAVLEFRATHEFFAALAAKAEPRLEVAPPPRSRASTEPRLEVAPLPRRPGGAESRFEIAPQPRPRAGAELRFEVAPRPRSSRSAEPRLEVAPPPRRPGGAELRLEIAPPPRRPGAGAELRLESAPPPRPSGAAEPRLEVAPLPRSNVSAAPRPETAPPPRPGVEQPRRPDADAEPRYEVAPPPRPKP</sequence>
<dbReference type="AlphaFoldDB" id="A0A2Z3GR44"/>
<keyword evidence="4" id="KW-1185">Reference proteome</keyword>
<evidence type="ECO:0000256" key="2">
    <source>
        <dbReference type="SAM" id="Phobius"/>
    </source>
</evidence>
<evidence type="ECO:0000313" key="4">
    <source>
        <dbReference type="Proteomes" id="UP000245802"/>
    </source>
</evidence>
<dbReference type="EMBL" id="CP025958">
    <property type="protein sequence ID" value="AWM35768.1"/>
    <property type="molecule type" value="Genomic_DNA"/>
</dbReference>
<feature type="compositionally biased region" description="Basic and acidic residues" evidence="1">
    <location>
        <begin position="505"/>
        <end position="517"/>
    </location>
</feature>
<accession>A0A2Z3GR44</accession>
<keyword evidence="2" id="KW-1133">Transmembrane helix</keyword>
<evidence type="ECO:0000256" key="1">
    <source>
        <dbReference type="SAM" id="MobiDB-lite"/>
    </source>
</evidence>
<evidence type="ECO:0000313" key="3">
    <source>
        <dbReference type="EMBL" id="AWM35768.1"/>
    </source>
</evidence>